<evidence type="ECO:0000256" key="2">
    <source>
        <dbReference type="ARBA" id="ARBA00023157"/>
    </source>
</evidence>
<organism evidence="6 7">
    <name type="scientific">Tegillarca granosa</name>
    <name type="common">Malaysian cockle</name>
    <name type="synonym">Anadara granosa</name>
    <dbReference type="NCBI Taxonomy" id="220873"/>
    <lineage>
        <taxon>Eukaryota</taxon>
        <taxon>Metazoa</taxon>
        <taxon>Spiralia</taxon>
        <taxon>Lophotrochozoa</taxon>
        <taxon>Mollusca</taxon>
        <taxon>Bivalvia</taxon>
        <taxon>Autobranchia</taxon>
        <taxon>Pteriomorphia</taxon>
        <taxon>Arcoida</taxon>
        <taxon>Arcoidea</taxon>
        <taxon>Arcidae</taxon>
        <taxon>Tegillarca</taxon>
    </lineage>
</organism>
<dbReference type="SUPFAM" id="SSF57196">
    <property type="entry name" value="EGF/Laminin"/>
    <property type="match status" value="1"/>
</dbReference>
<reference evidence="6 7" key="1">
    <citation type="submission" date="2022-12" db="EMBL/GenBank/DDBJ databases">
        <title>Chromosome-level genome of Tegillarca granosa.</title>
        <authorList>
            <person name="Kim J."/>
        </authorList>
    </citation>
    <scope>NUCLEOTIDE SEQUENCE [LARGE SCALE GENOMIC DNA]</scope>
    <source>
        <strain evidence="6">Teg-2019</strain>
        <tissue evidence="6">Adductor muscle</tissue>
    </source>
</reference>
<feature type="chain" id="PRO_5046379923" description="EGF-like domain-containing protein" evidence="4">
    <location>
        <begin position="27"/>
        <end position="162"/>
    </location>
</feature>
<dbReference type="Pfam" id="PF07645">
    <property type="entry name" value="EGF_CA"/>
    <property type="match status" value="1"/>
</dbReference>
<keyword evidence="7" id="KW-1185">Reference proteome</keyword>
<feature type="signal peptide" evidence="4">
    <location>
        <begin position="1"/>
        <end position="26"/>
    </location>
</feature>
<comment type="caution">
    <text evidence="3">Lacks conserved residue(s) required for the propagation of feature annotation.</text>
</comment>
<sequence>MLKIYSNLTIMFIFFVIASFKPTTHLLVIKSNYPADDDECTNRICQHKCNNTKGECEIRKWGINCANYCNCVNGECDPVFGCQCDAGFSGSKCDQDVNECKITGICNDPYKTCLNTYGSYDCRCKDGYYEENKICKKISKDISGITLSQFLSLCLTSMNAMI</sequence>
<dbReference type="PROSITE" id="PS00022">
    <property type="entry name" value="EGF_1"/>
    <property type="match status" value="1"/>
</dbReference>
<evidence type="ECO:0000256" key="1">
    <source>
        <dbReference type="ARBA" id="ARBA00022536"/>
    </source>
</evidence>
<evidence type="ECO:0000256" key="3">
    <source>
        <dbReference type="PROSITE-ProRule" id="PRU00076"/>
    </source>
</evidence>
<dbReference type="InterPro" id="IPR001881">
    <property type="entry name" value="EGF-like_Ca-bd_dom"/>
</dbReference>
<dbReference type="PROSITE" id="PS00010">
    <property type="entry name" value="ASX_HYDROXYL"/>
    <property type="match status" value="1"/>
</dbReference>
<evidence type="ECO:0000313" key="6">
    <source>
        <dbReference type="EMBL" id="KAJ8306810.1"/>
    </source>
</evidence>
<dbReference type="PROSITE" id="PS01187">
    <property type="entry name" value="EGF_CA"/>
    <property type="match status" value="1"/>
</dbReference>
<name>A0ABQ9ETS7_TEGGR</name>
<gene>
    <name evidence="6" type="ORF">KUTeg_014894</name>
</gene>
<dbReference type="Proteomes" id="UP001217089">
    <property type="component" value="Unassembled WGS sequence"/>
</dbReference>
<keyword evidence="4" id="KW-0732">Signal</keyword>
<dbReference type="PROSITE" id="PS01186">
    <property type="entry name" value="EGF_2"/>
    <property type="match status" value="2"/>
</dbReference>
<evidence type="ECO:0000259" key="5">
    <source>
        <dbReference type="PROSITE" id="PS50026"/>
    </source>
</evidence>
<dbReference type="CDD" id="cd00054">
    <property type="entry name" value="EGF_CA"/>
    <property type="match status" value="1"/>
</dbReference>
<feature type="domain" description="EGF-like" evidence="5">
    <location>
        <begin position="96"/>
        <end position="136"/>
    </location>
</feature>
<dbReference type="Gene3D" id="2.10.25.10">
    <property type="entry name" value="Laminin"/>
    <property type="match status" value="1"/>
</dbReference>
<dbReference type="PROSITE" id="PS50026">
    <property type="entry name" value="EGF_3"/>
    <property type="match status" value="1"/>
</dbReference>
<dbReference type="InterPro" id="IPR049883">
    <property type="entry name" value="NOTCH1_EGF-like"/>
</dbReference>
<proteinExistence type="predicted"/>
<evidence type="ECO:0000313" key="7">
    <source>
        <dbReference type="Proteomes" id="UP001217089"/>
    </source>
</evidence>
<dbReference type="EMBL" id="JARBDR010000793">
    <property type="protein sequence ID" value="KAJ8306810.1"/>
    <property type="molecule type" value="Genomic_DNA"/>
</dbReference>
<dbReference type="InterPro" id="IPR018097">
    <property type="entry name" value="EGF_Ca-bd_CS"/>
</dbReference>
<comment type="caution">
    <text evidence="6">The sequence shown here is derived from an EMBL/GenBank/DDBJ whole genome shotgun (WGS) entry which is preliminary data.</text>
</comment>
<dbReference type="Gene3D" id="2.170.300.10">
    <property type="entry name" value="Tie2 ligand-binding domain superfamily"/>
    <property type="match status" value="1"/>
</dbReference>
<evidence type="ECO:0000256" key="4">
    <source>
        <dbReference type="SAM" id="SignalP"/>
    </source>
</evidence>
<dbReference type="InterPro" id="IPR000152">
    <property type="entry name" value="EGF-type_Asp/Asn_hydroxyl_site"/>
</dbReference>
<accession>A0ABQ9ETS7</accession>
<dbReference type="SMART" id="SM00179">
    <property type="entry name" value="EGF_CA"/>
    <property type="match status" value="1"/>
</dbReference>
<keyword evidence="1 3" id="KW-0245">EGF-like domain</keyword>
<keyword evidence="2" id="KW-1015">Disulfide bond</keyword>
<dbReference type="InterPro" id="IPR000742">
    <property type="entry name" value="EGF"/>
</dbReference>
<protein>
    <recommendedName>
        <fullName evidence="5">EGF-like domain-containing protein</fullName>
    </recommendedName>
</protein>